<dbReference type="Proteomes" id="UP000275137">
    <property type="component" value="Unassembled WGS sequence"/>
</dbReference>
<feature type="domain" description="VOC" evidence="1">
    <location>
        <begin position="3"/>
        <end position="120"/>
    </location>
</feature>
<gene>
    <name evidence="2" type="ORF">ED236_07700</name>
</gene>
<accession>A0A3N0V0S4</accession>
<name>A0A3N0V0S4_9PROT</name>
<keyword evidence="3" id="KW-1185">Reference proteome</keyword>
<sequence length="133" mass="14868">MQGLHHVALFVTDLDASLQFYRDVVGMQEEWQPDPDNIYLSSGADNLALHRLPADADLQGQQRLDHIGFIMATPEHVDQWHAHLLAHGTRIAQAPRTHRDGARSLYCLDPCGNLVQFIYHPPISPLLATLSAD</sequence>
<reference evidence="2 3" key="1">
    <citation type="submission" date="2018-10" db="EMBL/GenBank/DDBJ databases">
        <authorList>
            <person name="Chen W.-M."/>
        </authorList>
    </citation>
    <scope>NUCLEOTIDE SEQUENCE [LARGE SCALE GENOMIC DNA]</scope>
    <source>
        <strain evidence="2 3">H-5</strain>
    </source>
</reference>
<dbReference type="InterPro" id="IPR029068">
    <property type="entry name" value="Glyas_Bleomycin-R_OHBP_Dase"/>
</dbReference>
<dbReference type="Pfam" id="PF00903">
    <property type="entry name" value="Glyoxalase"/>
    <property type="match status" value="1"/>
</dbReference>
<dbReference type="InterPro" id="IPR037523">
    <property type="entry name" value="VOC_core"/>
</dbReference>
<dbReference type="CDD" id="cd06587">
    <property type="entry name" value="VOC"/>
    <property type="match status" value="1"/>
</dbReference>
<dbReference type="AlphaFoldDB" id="A0A3N0V0S4"/>
<dbReference type="PROSITE" id="PS51819">
    <property type="entry name" value="VOC"/>
    <property type="match status" value="1"/>
</dbReference>
<evidence type="ECO:0000313" key="3">
    <source>
        <dbReference type="Proteomes" id="UP000275137"/>
    </source>
</evidence>
<dbReference type="InterPro" id="IPR004360">
    <property type="entry name" value="Glyas_Fos-R_dOase_dom"/>
</dbReference>
<dbReference type="EMBL" id="RJVP01000003">
    <property type="protein sequence ID" value="ROH86397.1"/>
    <property type="molecule type" value="Genomic_DNA"/>
</dbReference>
<dbReference type="InterPro" id="IPR050383">
    <property type="entry name" value="GlyoxalaseI/FosfomycinResist"/>
</dbReference>
<evidence type="ECO:0000259" key="1">
    <source>
        <dbReference type="PROSITE" id="PS51819"/>
    </source>
</evidence>
<protein>
    <submittedName>
        <fullName evidence="2">VOC family protein</fullName>
    </submittedName>
</protein>
<comment type="caution">
    <text evidence="2">The sequence shown here is derived from an EMBL/GenBank/DDBJ whole genome shotgun (WGS) entry which is preliminary data.</text>
</comment>
<proteinExistence type="predicted"/>
<dbReference type="PANTHER" id="PTHR21366">
    <property type="entry name" value="GLYOXALASE FAMILY PROTEIN"/>
    <property type="match status" value="1"/>
</dbReference>
<organism evidence="2 3">
    <name type="scientific">Pseudomethylobacillus aquaticus</name>
    <dbReference type="NCBI Taxonomy" id="2676064"/>
    <lineage>
        <taxon>Bacteria</taxon>
        <taxon>Pseudomonadati</taxon>
        <taxon>Pseudomonadota</taxon>
        <taxon>Betaproteobacteria</taxon>
        <taxon>Nitrosomonadales</taxon>
        <taxon>Methylophilaceae</taxon>
        <taxon>Pseudomethylobacillus</taxon>
    </lineage>
</organism>
<evidence type="ECO:0000313" key="2">
    <source>
        <dbReference type="EMBL" id="ROH86397.1"/>
    </source>
</evidence>
<dbReference type="SUPFAM" id="SSF54593">
    <property type="entry name" value="Glyoxalase/Bleomycin resistance protein/Dihydroxybiphenyl dioxygenase"/>
    <property type="match status" value="1"/>
</dbReference>
<dbReference type="Gene3D" id="3.10.180.10">
    <property type="entry name" value="2,3-Dihydroxybiphenyl 1,2-Dioxygenase, domain 1"/>
    <property type="match status" value="1"/>
</dbReference>